<name>A0A0L6U1E8_9FIRM</name>
<keyword evidence="2" id="KW-1185">Reference proteome</keyword>
<evidence type="ECO:0000313" key="2">
    <source>
        <dbReference type="Proteomes" id="UP000036873"/>
    </source>
</evidence>
<evidence type="ECO:0000313" key="1">
    <source>
        <dbReference type="EMBL" id="KNZ41630.1"/>
    </source>
</evidence>
<gene>
    <name evidence="1" type="ORF">AKG39_11220</name>
</gene>
<reference evidence="2" key="1">
    <citation type="submission" date="2015-07" db="EMBL/GenBank/DDBJ databases">
        <title>Draft genome sequence of Acetobacterium bakii DSM 8293, a potential psychrophilic chemical producer through syngas fermentation.</title>
        <authorList>
            <person name="Song Y."/>
            <person name="Hwang S."/>
            <person name="Cho B.-K."/>
        </authorList>
    </citation>
    <scope>NUCLEOTIDE SEQUENCE [LARGE SCALE GENOMIC DNA]</scope>
    <source>
        <strain evidence="2">DSM 8239</strain>
    </source>
</reference>
<organism evidence="1 2">
    <name type="scientific">Acetobacterium bakii</name>
    <dbReference type="NCBI Taxonomy" id="52689"/>
    <lineage>
        <taxon>Bacteria</taxon>
        <taxon>Bacillati</taxon>
        <taxon>Bacillota</taxon>
        <taxon>Clostridia</taxon>
        <taxon>Eubacteriales</taxon>
        <taxon>Eubacteriaceae</taxon>
        <taxon>Acetobacterium</taxon>
    </lineage>
</organism>
<dbReference type="PATRIC" id="fig|52689.4.peg.1470"/>
<protein>
    <submittedName>
        <fullName evidence="1">Uncharacterized protein</fullName>
    </submittedName>
</protein>
<sequence length="186" mass="21155">MGSFDENAFVCYESQMLNNWKAAAGVIQTGKNRGKPLKLKGVERNSLAILTTRLPSSKEKDRIIFGAFLVDETFEGDDSKEGFVSAKSEYKIKLSLTEAQEFKYWNYYFNPNKPETIRMGSGLFRYLSDVQATQVLRDLVKLKENTPEEASSKLFLEHFCRINGIHLDDIPKELSGGLLQQEKNSK</sequence>
<accession>A0A0L6U1E8</accession>
<dbReference type="AlphaFoldDB" id="A0A0L6U1E8"/>
<dbReference type="EMBL" id="LGYO01000027">
    <property type="protein sequence ID" value="KNZ41630.1"/>
    <property type="molecule type" value="Genomic_DNA"/>
</dbReference>
<proteinExistence type="predicted"/>
<comment type="caution">
    <text evidence="1">The sequence shown here is derived from an EMBL/GenBank/DDBJ whole genome shotgun (WGS) entry which is preliminary data.</text>
</comment>
<dbReference type="Proteomes" id="UP000036873">
    <property type="component" value="Unassembled WGS sequence"/>
</dbReference>